<dbReference type="EMBL" id="CAJNOQ010003824">
    <property type="protein sequence ID" value="CAF1031402.1"/>
    <property type="molecule type" value="Genomic_DNA"/>
</dbReference>
<name>A0A814J3E8_9BILA</name>
<keyword evidence="5" id="KW-1185">Reference proteome</keyword>
<evidence type="ECO:0000313" key="5">
    <source>
        <dbReference type="Proteomes" id="UP000663829"/>
    </source>
</evidence>
<evidence type="ECO:0000313" key="1">
    <source>
        <dbReference type="EMBL" id="CAF0923933.1"/>
    </source>
</evidence>
<dbReference type="AlphaFoldDB" id="A0A814J3E8"/>
<dbReference type="Proteomes" id="UP000681722">
    <property type="component" value="Unassembled WGS sequence"/>
</dbReference>
<organism evidence="2 5">
    <name type="scientific">Didymodactylos carnosus</name>
    <dbReference type="NCBI Taxonomy" id="1234261"/>
    <lineage>
        <taxon>Eukaryota</taxon>
        <taxon>Metazoa</taxon>
        <taxon>Spiralia</taxon>
        <taxon>Gnathifera</taxon>
        <taxon>Rotifera</taxon>
        <taxon>Eurotatoria</taxon>
        <taxon>Bdelloidea</taxon>
        <taxon>Philodinida</taxon>
        <taxon>Philodinidae</taxon>
        <taxon>Didymodactylos</taxon>
    </lineage>
</organism>
<reference evidence="2" key="1">
    <citation type="submission" date="2021-02" db="EMBL/GenBank/DDBJ databases">
        <authorList>
            <person name="Nowell W R."/>
        </authorList>
    </citation>
    <scope>NUCLEOTIDE SEQUENCE</scope>
</reference>
<dbReference type="EMBL" id="CAJOBA010004044">
    <property type="protein sequence ID" value="CAF3701095.1"/>
    <property type="molecule type" value="Genomic_DNA"/>
</dbReference>
<dbReference type="Proteomes" id="UP000682733">
    <property type="component" value="Unassembled WGS sequence"/>
</dbReference>
<dbReference type="Proteomes" id="UP000677228">
    <property type="component" value="Unassembled WGS sequence"/>
</dbReference>
<dbReference type="Proteomes" id="UP000663829">
    <property type="component" value="Unassembled WGS sequence"/>
</dbReference>
<sequence length="94" mass="11416">MYYPSRSRPEGWVLVRSFRKFEIKTVDAESLCNNISIEETTNIIYEKLYYKDLKLKLFILESYLNKFVVNENVLYSDNLCYYLKLRIYFDKENG</sequence>
<gene>
    <name evidence="2" type="ORF">GPM918_LOCUS15298</name>
    <name evidence="1" type="ORF">OVA965_LOCUS10774</name>
    <name evidence="4" type="ORF">SRO942_LOCUS15300</name>
    <name evidence="3" type="ORF">TMI583_LOCUS10770</name>
</gene>
<dbReference type="EMBL" id="CAJNOK010004042">
    <property type="protein sequence ID" value="CAF0923933.1"/>
    <property type="molecule type" value="Genomic_DNA"/>
</dbReference>
<dbReference type="EMBL" id="CAJOBC010003825">
    <property type="protein sequence ID" value="CAF3802227.1"/>
    <property type="molecule type" value="Genomic_DNA"/>
</dbReference>
<evidence type="ECO:0000313" key="3">
    <source>
        <dbReference type="EMBL" id="CAF3701095.1"/>
    </source>
</evidence>
<evidence type="ECO:0000313" key="2">
    <source>
        <dbReference type="EMBL" id="CAF1031402.1"/>
    </source>
</evidence>
<comment type="caution">
    <text evidence="2">The sequence shown here is derived from an EMBL/GenBank/DDBJ whole genome shotgun (WGS) entry which is preliminary data.</text>
</comment>
<proteinExistence type="predicted"/>
<protein>
    <submittedName>
        <fullName evidence="2">Uncharacterized protein</fullName>
    </submittedName>
</protein>
<evidence type="ECO:0000313" key="4">
    <source>
        <dbReference type="EMBL" id="CAF3802227.1"/>
    </source>
</evidence>
<accession>A0A814J3E8</accession>